<reference evidence="3 4" key="1">
    <citation type="submission" date="2018-06" db="EMBL/GenBank/DDBJ databases">
        <title>The draft genome sequence of Crocinitomix sp. SM1701.</title>
        <authorList>
            <person name="Zhang X."/>
        </authorList>
    </citation>
    <scope>NUCLEOTIDE SEQUENCE [LARGE SCALE GENOMIC DNA]</scope>
    <source>
        <strain evidence="3 4">SM1701</strain>
    </source>
</reference>
<dbReference type="InterPro" id="IPR013216">
    <property type="entry name" value="Methyltransf_11"/>
</dbReference>
<dbReference type="Gene3D" id="3.40.50.150">
    <property type="entry name" value="Vaccinia Virus protein VP39"/>
    <property type="match status" value="1"/>
</dbReference>
<keyword evidence="3" id="KW-0489">Methyltransferase</keyword>
<keyword evidence="1 3" id="KW-0808">Transferase</keyword>
<accession>A0A2W1NFL8</accession>
<evidence type="ECO:0000313" key="4">
    <source>
        <dbReference type="Proteomes" id="UP000249248"/>
    </source>
</evidence>
<sequence length="280" mass="32132">MFTTKEVASYYDTTLIHYRQWWGLKKNLSLHYGLWTKGISSFSEALANTNKVLLSHTNIDSKSKVLDAGCGVGGAAIYIHQKTQASITGLTLSKKQIEFAMAAAQEKNIVDAVNFLEMDFTYTTFPSETFDVVWACESICNAINKAAFIQEAYRLLKPGGQLIMCDFYKKSQQQKDRKAYMKKWGDTWGVPQFETVQFFKSEMLNKGFNRIKTFDHTSDIKKSAKKLYRAALLGALPSMLYNVTHPKVSYFAKNHYKCGYYQYKALQENLWEYQIITGYK</sequence>
<evidence type="ECO:0000313" key="3">
    <source>
        <dbReference type="EMBL" id="PZE16816.1"/>
    </source>
</evidence>
<dbReference type="GO" id="GO:0032259">
    <property type="term" value="P:methylation"/>
    <property type="evidence" value="ECO:0007669"/>
    <property type="project" value="UniProtKB-KW"/>
</dbReference>
<evidence type="ECO:0000259" key="2">
    <source>
        <dbReference type="Pfam" id="PF08241"/>
    </source>
</evidence>
<dbReference type="InterPro" id="IPR029063">
    <property type="entry name" value="SAM-dependent_MTases_sf"/>
</dbReference>
<dbReference type="AlphaFoldDB" id="A0A2W1NFL8"/>
<protein>
    <submittedName>
        <fullName evidence="3">SAM-dependent methyltransferase</fullName>
    </submittedName>
</protein>
<dbReference type="InterPro" id="IPR050447">
    <property type="entry name" value="Erg6_SMT_methyltransf"/>
</dbReference>
<organism evidence="3 4">
    <name type="scientific">Putridiphycobacter roseus</name>
    <dbReference type="NCBI Taxonomy" id="2219161"/>
    <lineage>
        <taxon>Bacteria</taxon>
        <taxon>Pseudomonadati</taxon>
        <taxon>Bacteroidota</taxon>
        <taxon>Flavobacteriia</taxon>
        <taxon>Flavobacteriales</taxon>
        <taxon>Crocinitomicaceae</taxon>
        <taxon>Putridiphycobacter</taxon>
    </lineage>
</organism>
<dbReference type="GO" id="GO:0008757">
    <property type="term" value="F:S-adenosylmethionine-dependent methyltransferase activity"/>
    <property type="evidence" value="ECO:0007669"/>
    <property type="project" value="InterPro"/>
</dbReference>
<keyword evidence="4" id="KW-1185">Reference proteome</keyword>
<gene>
    <name evidence="3" type="ORF">DNU06_11200</name>
</gene>
<name>A0A2W1NFL8_9FLAO</name>
<dbReference type="Proteomes" id="UP000249248">
    <property type="component" value="Unassembled WGS sequence"/>
</dbReference>
<dbReference type="PANTHER" id="PTHR44068:SF11">
    <property type="entry name" value="GERANYL DIPHOSPHATE 2-C-METHYLTRANSFERASE"/>
    <property type="match status" value="1"/>
</dbReference>
<dbReference type="RefSeq" id="WP_111063425.1">
    <property type="nucleotide sequence ID" value="NZ_JBHUCU010000007.1"/>
</dbReference>
<feature type="domain" description="Methyltransferase type 11" evidence="2">
    <location>
        <begin position="66"/>
        <end position="164"/>
    </location>
</feature>
<dbReference type="Pfam" id="PF08241">
    <property type="entry name" value="Methyltransf_11"/>
    <property type="match status" value="1"/>
</dbReference>
<proteinExistence type="predicted"/>
<dbReference type="OrthoDB" id="9770553at2"/>
<dbReference type="PANTHER" id="PTHR44068">
    <property type="entry name" value="ZGC:194242"/>
    <property type="match status" value="1"/>
</dbReference>
<dbReference type="CDD" id="cd02440">
    <property type="entry name" value="AdoMet_MTases"/>
    <property type="match status" value="1"/>
</dbReference>
<dbReference type="SUPFAM" id="SSF53335">
    <property type="entry name" value="S-adenosyl-L-methionine-dependent methyltransferases"/>
    <property type="match status" value="1"/>
</dbReference>
<comment type="caution">
    <text evidence="3">The sequence shown here is derived from an EMBL/GenBank/DDBJ whole genome shotgun (WGS) entry which is preliminary data.</text>
</comment>
<evidence type="ECO:0000256" key="1">
    <source>
        <dbReference type="ARBA" id="ARBA00022679"/>
    </source>
</evidence>
<dbReference type="EMBL" id="QKSB01000006">
    <property type="protein sequence ID" value="PZE16816.1"/>
    <property type="molecule type" value="Genomic_DNA"/>
</dbReference>